<dbReference type="AlphaFoldDB" id="A0A8S1EA95"/>
<sequence>MVCALKLITFVLLLHFVATFPYTNVRDIPEKRNDPEWNSLGWAWGKRNVPSEIPRRFLRTVHAVKKNPEWHDLGWTWGK</sequence>
<proteinExistence type="predicted"/>
<evidence type="ECO:0000313" key="3">
    <source>
        <dbReference type="Proteomes" id="UP000494206"/>
    </source>
</evidence>
<organism evidence="2 3">
    <name type="scientific">Caenorhabditis bovis</name>
    <dbReference type="NCBI Taxonomy" id="2654633"/>
    <lineage>
        <taxon>Eukaryota</taxon>
        <taxon>Metazoa</taxon>
        <taxon>Ecdysozoa</taxon>
        <taxon>Nematoda</taxon>
        <taxon>Chromadorea</taxon>
        <taxon>Rhabditida</taxon>
        <taxon>Rhabditina</taxon>
        <taxon>Rhabditomorpha</taxon>
        <taxon>Rhabditoidea</taxon>
        <taxon>Rhabditidae</taxon>
        <taxon>Peloderinae</taxon>
        <taxon>Caenorhabditis</taxon>
    </lineage>
</organism>
<dbReference type="OrthoDB" id="5781848at2759"/>
<protein>
    <submittedName>
        <fullName evidence="2">Uncharacterized protein</fullName>
    </submittedName>
</protein>
<dbReference type="Proteomes" id="UP000494206">
    <property type="component" value="Unassembled WGS sequence"/>
</dbReference>
<keyword evidence="3" id="KW-1185">Reference proteome</keyword>
<gene>
    <name evidence="2" type="ORF">CBOVIS_LOCUS116</name>
</gene>
<name>A0A8S1EA95_9PELO</name>
<dbReference type="EMBL" id="CADEPM010000001">
    <property type="protein sequence ID" value="CAB3396587.1"/>
    <property type="molecule type" value="Genomic_DNA"/>
</dbReference>
<comment type="caution">
    <text evidence="2">The sequence shown here is derived from an EMBL/GenBank/DDBJ whole genome shotgun (WGS) entry which is preliminary data.</text>
</comment>
<evidence type="ECO:0000256" key="1">
    <source>
        <dbReference type="SAM" id="SignalP"/>
    </source>
</evidence>
<accession>A0A8S1EA95</accession>
<keyword evidence="1" id="KW-0732">Signal</keyword>
<reference evidence="2 3" key="1">
    <citation type="submission" date="2020-04" db="EMBL/GenBank/DDBJ databases">
        <authorList>
            <person name="Laetsch R D."/>
            <person name="Stevens L."/>
            <person name="Kumar S."/>
            <person name="Blaxter L. M."/>
        </authorList>
    </citation>
    <scope>NUCLEOTIDE SEQUENCE [LARGE SCALE GENOMIC DNA]</scope>
</reference>
<evidence type="ECO:0000313" key="2">
    <source>
        <dbReference type="EMBL" id="CAB3396587.1"/>
    </source>
</evidence>
<feature type="chain" id="PRO_5035830581" evidence="1">
    <location>
        <begin position="20"/>
        <end position="79"/>
    </location>
</feature>
<feature type="signal peptide" evidence="1">
    <location>
        <begin position="1"/>
        <end position="19"/>
    </location>
</feature>